<organism evidence="2 3">
    <name type="scientific">Liparis tanakae</name>
    <name type="common">Tanaka's snailfish</name>
    <dbReference type="NCBI Taxonomy" id="230148"/>
    <lineage>
        <taxon>Eukaryota</taxon>
        <taxon>Metazoa</taxon>
        <taxon>Chordata</taxon>
        <taxon>Craniata</taxon>
        <taxon>Vertebrata</taxon>
        <taxon>Euteleostomi</taxon>
        <taxon>Actinopterygii</taxon>
        <taxon>Neopterygii</taxon>
        <taxon>Teleostei</taxon>
        <taxon>Neoteleostei</taxon>
        <taxon>Acanthomorphata</taxon>
        <taxon>Eupercaria</taxon>
        <taxon>Perciformes</taxon>
        <taxon>Cottioidei</taxon>
        <taxon>Cottales</taxon>
        <taxon>Liparidae</taxon>
        <taxon>Liparis</taxon>
    </lineage>
</organism>
<comment type="caution">
    <text evidence="2">The sequence shown here is derived from an EMBL/GenBank/DDBJ whole genome shotgun (WGS) entry which is preliminary data.</text>
</comment>
<protein>
    <submittedName>
        <fullName evidence="2">Uncharacterized protein</fullName>
    </submittedName>
</protein>
<proteinExistence type="predicted"/>
<accession>A0A4Z2FYU4</accession>
<dbReference type="Proteomes" id="UP000314294">
    <property type="component" value="Unassembled WGS sequence"/>
</dbReference>
<gene>
    <name evidence="2" type="ORF">EYF80_043628</name>
</gene>
<dbReference type="AlphaFoldDB" id="A0A4Z2FYU4"/>
<evidence type="ECO:0000256" key="1">
    <source>
        <dbReference type="SAM" id="MobiDB-lite"/>
    </source>
</evidence>
<evidence type="ECO:0000313" key="2">
    <source>
        <dbReference type="EMBL" id="TNN46161.1"/>
    </source>
</evidence>
<dbReference type="EMBL" id="SRLO01000804">
    <property type="protein sequence ID" value="TNN46161.1"/>
    <property type="molecule type" value="Genomic_DNA"/>
</dbReference>
<keyword evidence="3" id="KW-1185">Reference proteome</keyword>
<feature type="compositionally biased region" description="Basic and acidic residues" evidence="1">
    <location>
        <begin position="41"/>
        <end position="55"/>
    </location>
</feature>
<reference evidence="2 3" key="1">
    <citation type="submission" date="2019-03" db="EMBL/GenBank/DDBJ databases">
        <title>First draft genome of Liparis tanakae, snailfish: a comprehensive survey of snailfish specific genes.</title>
        <authorList>
            <person name="Kim W."/>
            <person name="Song I."/>
            <person name="Jeong J.-H."/>
            <person name="Kim D."/>
            <person name="Kim S."/>
            <person name="Ryu S."/>
            <person name="Song J.Y."/>
            <person name="Lee S.K."/>
        </authorList>
    </citation>
    <scope>NUCLEOTIDE SEQUENCE [LARGE SCALE GENOMIC DNA]</scope>
    <source>
        <tissue evidence="2">Muscle</tissue>
    </source>
</reference>
<sequence>MLLKRHEKLTADPEGLLEDEANIIKAAGVQKMGTMSNYNHTRRELSETERQGRDLGQRRAVFLRRRREDDDVALGGGVGLVNEGELGGQVLHEGLGVAHEAVKGAPHLKGHAVP</sequence>
<feature type="region of interest" description="Disordered" evidence="1">
    <location>
        <begin position="34"/>
        <end position="55"/>
    </location>
</feature>
<name>A0A4Z2FYU4_9TELE</name>
<evidence type="ECO:0000313" key="3">
    <source>
        <dbReference type="Proteomes" id="UP000314294"/>
    </source>
</evidence>